<dbReference type="FunFam" id="3.30.200.20:FF:000337">
    <property type="entry name" value="Wall-associated receptor kinase 3"/>
    <property type="match status" value="1"/>
</dbReference>
<dbReference type="InterPro" id="IPR011009">
    <property type="entry name" value="Kinase-like_dom_sf"/>
</dbReference>
<dbReference type="EMBL" id="LR746278">
    <property type="protein sequence ID" value="CAA7408460.1"/>
    <property type="molecule type" value="Genomic_DNA"/>
</dbReference>
<dbReference type="SMART" id="SM00181">
    <property type="entry name" value="EGF"/>
    <property type="match status" value="2"/>
</dbReference>
<dbReference type="InterPro" id="IPR001881">
    <property type="entry name" value="EGF-like_Ca-bd_dom"/>
</dbReference>
<dbReference type="InterPro" id="IPR008271">
    <property type="entry name" value="Ser/Thr_kinase_AS"/>
</dbReference>
<gene>
    <name evidence="10" type="ORF">SI8410_15019138</name>
</gene>
<evidence type="ECO:0000256" key="5">
    <source>
        <dbReference type="ARBA" id="ARBA00022840"/>
    </source>
</evidence>
<keyword evidence="6" id="KW-1015">Disulfide bond</keyword>
<evidence type="ECO:0000313" key="11">
    <source>
        <dbReference type="Proteomes" id="UP000663760"/>
    </source>
</evidence>
<dbReference type="SUPFAM" id="SSF57196">
    <property type="entry name" value="EGF/Laminin"/>
    <property type="match status" value="1"/>
</dbReference>
<evidence type="ECO:0000256" key="2">
    <source>
        <dbReference type="ARBA" id="ARBA00022536"/>
    </source>
</evidence>
<dbReference type="GO" id="GO:0005886">
    <property type="term" value="C:plasma membrane"/>
    <property type="evidence" value="ECO:0007669"/>
    <property type="project" value="TreeGrafter"/>
</dbReference>
<dbReference type="InterPro" id="IPR049883">
    <property type="entry name" value="NOTCH1_EGF-like"/>
</dbReference>
<dbReference type="InterPro" id="IPR000742">
    <property type="entry name" value="EGF"/>
</dbReference>
<dbReference type="InterPro" id="IPR045274">
    <property type="entry name" value="WAK-like"/>
</dbReference>
<dbReference type="InterPro" id="IPR000719">
    <property type="entry name" value="Prot_kinase_dom"/>
</dbReference>
<dbReference type="GO" id="GO:0030247">
    <property type="term" value="F:polysaccharide binding"/>
    <property type="evidence" value="ECO:0007669"/>
    <property type="project" value="InterPro"/>
</dbReference>
<keyword evidence="2" id="KW-0245">EGF-like domain</keyword>
<dbReference type="GO" id="GO:0004674">
    <property type="term" value="F:protein serine/threonine kinase activity"/>
    <property type="evidence" value="ECO:0007669"/>
    <property type="project" value="TreeGrafter"/>
</dbReference>
<dbReference type="FunFam" id="1.10.510.10:FF:000084">
    <property type="entry name" value="Wall-associated receptor kinase 2"/>
    <property type="match status" value="1"/>
</dbReference>
<dbReference type="GO" id="GO:0005524">
    <property type="term" value="F:ATP binding"/>
    <property type="evidence" value="ECO:0007669"/>
    <property type="project" value="UniProtKB-KW"/>
</dbReference>
<dbReference type="GO" id="GO:0005509">
    <property type="term" value="F:calcium ion binding"/>
    <property type="evidence" value="ECO:0007669"/>
    <property type="project" value="InterPro"/>
</dbReference>
<evidence type="ECO:0000256" key="7">
    <source>
        <dbReference type="ARBA" id="ARBA00023180"/>
    </source>
</evidence>
<dbReference type="Gene3D" id="1.10.510.10">
    <property type="entry name" value="Transferase(Phosphotransferase) domain 1"/>
    <property type="match status" value="1"/>
</dbReference>
<dbReference type="Pfam" id="PF00069">
    <property type="entry name" value="Pkinase"/>
    <property type="match status" value="1"/>
</dbReference>
<dbReference type="PROSITE" id="PS50011">
    <property type="entry name" value="PROTEIN_KINASE_DOM"/>
    <property type="match status" value="1"/>
</dbReference>
<feature type="chain" id="PRO_5029525751" description="Protein kinase domain-containing protein" evidence="8">
    <location>
        <begin position="28"/>
        <end position="742"/>
    </location>
</feature>
<keyword evidence="7" id="KW-0325">Glycoprotein</keyword>
<comment type="subcellular location">
    <subcellularLocation>
        <location evidence="1">Membrane</location>
        <topology evidence="1">Single-pass type I membrane protein</topology>
    </subcellularLocation>
</comment>
<organism evidence="10 11">
    <name type="scientific">Spirodela intermedia</name>
    <name type="common">Intermediate duckweed</name>
    <dbReference type="NCBI Taxonomy" id="51605"/>
    <lineage>
        <taxon>Eukaryota</taxon>
        <taxon>Viridiplantae</taxon>
        <taxon>Streptophyta</taxon>
        <taxon>Embryophyta</taxon>
        <taxon>Tracheophyta</taxon>
        <taxon>Spermatophyta</taxon>
        <taxon>Magnoliopsida</taxon>
        <taxon>Liliopsida</taxon>
        <taxon>Araceae</taxon>
        <taxon>Lemnoideae</taxon>
        <taxon>Spirodela</taxon>
    </lineage>
</organism>
<dbReference type="Pfam" id="PF13947">
    <property type="entry name" value="GUB_WAK_bind"/>
    <property type="match status" value="1"/>
</dbReference>
<dbReference type="CDD" id="cd00054">
    <property type="entry name" value="EGF_CA"/>
    <property type="match status" value="1"/>
</dbReference>
<keyword evidence="3 8" id="KW-0732">Signal</keyword>
<dbReference type="GO" id="GO:0007166">
    <property type="term" value="P:cell surface receptor signaling pathway"/>
    <property type="evidence" value="ECO:0007669"/>
    <property type="project" value="InterPro"/>
</dbReference>
<keyword evidence="11" id="KW-1185">Reference proteome</keyword>
<dbReference type="Gene3D" id="3.30.200.20">
    <property type="entry name" value="Phosphorylase Kinase, domain 1"/>
    <property type="match status" value="1"/>
</dbReference>
<feature type="domain" description="Protein kinase" evidence="9">
    <location>
        <begin position="424"/>
        <end position="700"/>
    </location>
</feature>
<proteinExistence type="predicted"/>
<evidence type="ECO:0000256" key="8">
    <source>
        <dbReference type="SAM" id="SignalP"/>
    </source>
</evidence>
<feature type="signal peptide" evidence="8">
    <location>
        <begin position="1"/>
        <end position="27"/>
    </location>
</feature>
<evidence type="ECO:0000256" key="3">
    <source>
        <dbReference type="ARBA" id="ARBA00022729"/>
    </source>
</evidence>
<dbReference type="PROSITE" id="PS00108">
    <property type="entry name" value="PROTEIN_KINASE_ST"/>
    <property type="match status" value="1"/>
</dbReference>
<dbReference type="Proteomes" id="UP000663760">
    <property type="component" value="Chromosome 15"/>
</dbReference>
<evidence type="ECO:0000259" key="9">
    <source>
        <dbReference type="PROSITE" id="PS50011"/>
    </source>
</evidence>
<evidence type="ECO:0000256" key="1">
    <source>
        <dbReference type="ARBA" id="ARBA00004479"/>
    </source>
</evidence>
<name>A0A7I8LF43_SPIIN</name>
<dbReference type="SMART" id="SM00179">
    <property type="entry name" value="EGF_CA"/>
    <property type="match status" value="1"/>
</dbReference>
<dbReference type="SMART" id="SM00220">
    <property type="entry name" value="S_TKc"/>
    <property type="match status" value="1"/>
</dbReference>
<dbReference type="Gene3D" id="2.10.25.10">
    <property type="entry name" value="Laminin"/>
    <property type="match status" value="1"/>
</dbReference>
<dbReference type="PANTHER" id="PTHR27005">
    <property type="entry name" value="WALL-ASSOCIATED RECEPTOR KINASE-LIKE 21"/>
    <property type="match status" value="1"/>
</dbReference>
<dbReference type="PANTHER" id="PTHR27005:SF479">
    <property type="entry name" value="OS06G0706600 PROTEIN"/>
    <property type="match status" value="1"/>
</dbReference>
<accession>A0A7I8LF43</accession>
<dbReference type="OrthoDB" id="4062651at2759"/>
<sequence>MAPEVPPFLLFLIVLFLLCLWKHPASAATLMPSPNCQKVCGDISVPYPFGIGADCSRDDNFIVYCNETSSPPKAYLFSNESNIEIISISAPAGEVRIFKTIAIECYNSSNYTTKSGSGWIDLTKTSYRLSEKRNKYIVIGCNAIAFILGEGNVSYMSGCASMCLTEKNVEEGLCSGFGCCQTAIPQGLNYYNVSFYILSELSTVRKFSPCSYAFITEEGWYKFSKSHLRELNSSYPDGVPLVLDWVVGTGNCVEARQNSSSYACLSVDSTCHNGTYGYICKCSEGYEGNPYIEDGCHDINECLTQKPCSTIDQICINLKGNHSCECPKGTELDTKRNSCLKKTFPMLPVALVLTSGRSGVSTGFFLLVILGSWLYWGLHKRKILISKQNFFEQNGGLLLKRQICSQSQPSFRIYTVEQIEKATNKFNDILGQGGQGIVYKGIFGNELVAIKKSQSVEKSQRSEFAKEMLILSQINHRHVVKLLGCCLEVDIPMLVYEFISGGTLFYRLHGPEKHYMPFVERLTVSIQSASALNYLHADASPSIVHGDVKSANILLDGKLEAKISDFGASKLAPMDKAKFATVVQGTYGYLDPESLQTYQLTEKSDVYSFGVVLAELITRKTALYGDESQKQCTLALDIVASEKNGQLMRFLDEQLVNEAHALYLYDVAKLTCRCLSMKGEDRPTMREVMTELEGIRSQVLAVGLAENVNEEEPLLGQQTIAYESNTSTSTDLEKSVFSIRGR</sequence>
<dbReference type="AlphaFoldDB" id="A0A7I8LF43"/>
<keyword evidence="5" id="KW-0067">ATP-binding</keyword>
<evidence type="ECO:0000256" key="4">
    <source>
        <dbReference type="ARBA" id="ARBA00022741"/>
    </source>
</evidence>
<dbReference type="InterPro" id="IPR025287">
    <property type="entry name" value="WAK_GUB"/>
</dbReference>
<reference evidence="10" key="1">
    <citation type="submission" date="2020-02" db="EMBL/GenBank/DDBJ databases">
        <authorList>
            <person name="Scholz U."/>
            <person name="Mascher M."/>
            <person name="Fiebig A."/>
        </authorList>
    </citation>
    <scope>NUCLEOTIDE SEQUENCE</scope>
</reference>
<keyword evidence="4" id="KW-0547">Nucleotide-binding</keyword>
<evidence type="ECO:0000313" key="10">
    <source>
        <dbReference type="EMBL" id="CAA7408460.1"/>
    </source>
</evidence>
<evidence type="ECO:0000256" key="6">
    <source>
        <dbReference type="ARBA" id="ARBA00023157"/>
    </source>
</evidence>
<dbReference type="SUPFAM" id="SSF56112">
    <property type="entry name" value="Protein kinase-like (PK-like)"/>
    <property type="match status" value="1"/>
</dbReference>
<dbReference type="Pfam" id="PF07645">
    <property type="entry name" value="EGF_CA"/>
    <property type="match status" value="1"/>
</dbReference>
<protein>
    <recommendedName>
        <fullName evidence="9">Protein kinase domain-containing protein</fullName>
    </recommendedName>
</protein>